<evidence type="ECO:0000313" key="7">
    <source>
        <dbReference type="Proteomes" id="UP000628079"/>
    </source>
</evidence>
<evidence type="ECO:0000259" key="5">
    <source>
        <dbReference type="PROSITE" id="PS50043"/>
    </source>
</evidence>
<dbReference type="InterPro" id="IPR000792">
    <property type="entry name" value="Tscrpt_reg_LuxR_C"/>
</dbReference>
<feature type="transmembrane region" description="Helical" evidence="4">
    <location>
        <begin position="233"/>
        <end position="252"/>
    </location>
</feature>
<dbReference type="Gene3D" id="1.10.10.10">
    <property type="entry name" value="Winged helix-like DNA-binding domain superfamily/Winged helix DNA-binding domain"/>
    <property type="match status" value="1"/>
</dbReference>
<evidence type="ECO:0000313" key="6">
    <source>
        <dbReference type="EMBL" id="GGB89538.1"/>
    </source>
</evidence>
<feature type="transmembrane region" description="Helical" evidence="4">
    <location>
        <begin position="130"/>
        <end position="149"/>
    </location>
</feature>
<keyword evidence="4" id="KW-1133">Transmembrane helix</keyword>
<name>A0A8H9KVJ7_9MICO</name>
<dbReference type="Proteomes" id="UP000628079">
    <property type="component" value="Unassembled WGS sequence"/>
</dbReference>
<feature type="transmembrane region" description="Helical" evidence="4">
    <location>
        <begin position="33"/>
        <end position="53"/>
    </location>
</feature>
<sequence>MLAVAGVAAASGRAVLALRVAGPPDGSVAGTSPVTWGCAVVTSVLLLRTTRLLQPGWVRWRQGLILLAILGLAHPLVWSAAVAASWWMPGDRATWAVAVLAGTAHLPMLTAFSVLPLMAVRSLGKGASRAGVATVVGLAVSAAVAFALFFDDFAPLAAAALVPWPTGEIIGAAVMSAFLATVLLGPVVALRAAWRDGDDAGRRLALVAVSALSGAALVMLCGALGSMAPRETAGVLVLVGMYAGVVTVALGCSRALVVELQADDSPEVQVQGLTAREVEVLGLLAQGLSNAGIADRLVVSDRTVDAHLRSVFTKLDLPGGPHENRRVHAVNAWRRSRELGERADAS</sequence>
<dbReference type="InterPro" id="IPR036388">
    <property type="entry name" value="WH-like_DNA-bd_sf"/>
</dbReference>
<dbReference type="PANTHER" id="PTHR44688">
    <property type="entry name" value="DNA-BINDING TRANSCRIPTIONAL ACTIVATOR DEVR_DOSR"/>
    <property type="match status" value="1"/>
</dbReference>
<protein>
    <recommendedName>
        <fullName evidence="5">HTH luxR-type domain-containing protein</fullName>
    </recommendedName>
</protein>
<dbReference type="GO" id="GO:0006355">
    <property type="term" value="P:regulation of DNA-templated transcription"/>
    <property type="evidence" value="ECO:0007669"/>
    <property type="project" value="InterPro"/>
</dbReference>
<gene>
    <name evidence="6" type="ORF">GCM10011314_31720</name>
</gene>
<feature type="domain" description="HTH luxR-type" evidence="5">
    <location>
        <begin position="266"/>
        <end position="337"/>
    </location>
</feature>
<evidence type="ECO:0000256" key="3">
    <source>
        <dbReference type="ARBA" id="ARBA00023163"/>
    </source>
</evidence>
<evidence type="ECO:0000256" key="4">
    <source>
        <dbReference type="SAM" id="Phobius"/>
    </source>
</evidence>
<keyword evidence="3" id="KW-0804">Transcription</keyword>
<dbReference type="AlphaFoldDB" id="A0A8H9KVJ7"/>
<organism evidence="6 7">
    <name type="scientific">Knoellia flava</name>
    <dbReference type="NCBI Taxonomy" id="913969"/>
    <lineage>
        <taxon>Bacteria</taxon>
        <taxon>Bacillati</taxon>
        <taxon>Actinomycetota</taxon>
        <taxon>Actinomycetes</taxon>
        <taxon>Micrococcales</taxon>
        <taxon>Intrasporangiaceae</taxon>
        <taxon>Knoellia</taxon>
    </lineage>
</organism>
<dbReference type="PANTHER" id="PTHR44688:SF25">
    <property type="entry name" value="HTH LUXR-TYPE DOMAIN-CONTAINING PROTEIN"/>
    <property type="match status" value="1"/>
</dbReference>
<dbReference type="CDD" id="cd06170">
    <property type="entry name" value="LuxR_C_like"/>
    <property type="match status" value="1"/>
</dbReference>
<proteinExistence type="predicted"/>
<dbReference type="SMART" id="SM00421">
    <property type="entry name" value="HTH_LUXR"/>
    <property type="match status" value="1"/>
</dbReference>
<keyword evidence="4" id="KW-0812">Transmembrane</keyword>
<dbReference type="EMBL" id="BMEA01000005">
    <property type="protein sequence ID" value="GGB89538.1"/>
    <property type="molecule type" value="Genomic_DNA"/>
</dbReference>
<reference evidence="6" key="1">
    <citation type="journal article" date="2014" name="Int. J. Syst. Evol. Microbiol.">
        <title>Complete genome sequence of Corynebacterium casei LMG S-19264T (=DSM 44701T), isolated from a smear-ripened cheese.</title>
        <authorList>
            <consortium name="US DOE Joint Genome Institute (JGI-PGF)"/>
            <person name="Walter F."/>
            <person name="Albersmeier A."/>
            <person name="Kalinowski J."/>
            <person name="Ruckert C."/>
        </authorList>
    </citation>
    <scope>NUCLEOTIDE SEQUENCE</scope>
    <source>
        <strain evidence="6">CGMCC 1.10749</strain>
    </source>
</reference>
<dbReference type="InterPro" id="IPR016032">
    <property type="entry name" value="Sig_transdc_resp-reg_C-effctor"/>
</dbReference>
<keyword evidence="4" id="KW-0472">Membrane</keyword>
<dbReference type="GO" id="GO:0003677">
    <property type="term" value="F:DNA binding"/>
    <property type="evidence" value="ECO:0007669"/>
    <property type="project" value="UniProtKB-KW"/>
</dbReference>
<dbReference type="RefSeq" id="WP_035947480.1">
    <property type="nucleotide sequence ID" value="NZ_BMEA01000005.1"/>
</dbReference>
<dbReference type="PROSITE" id="PS00622">
    <property type="entry name" value="HTH_LUXR_1"/>
    <property type="match status" value="1"/>
</dbReference>
<feature type="transmembrane region" description="Helical" evidence="4">
    <location>
        <begin position="93"/>
        <end position="118"/>
    </location>
</feature>
<dbReference type="PROSITE" id="PS50043">
    <property type="entry name" value="HTH_LUXR_2"/>
    <property type="match status" value="1"/>
</dbReference>
<keyword evidence="1" id="KW-0805">Transcription regulation</keyword>
<comment type="caution">
    <text evidence="6">The sequence shown here is derived from an EMBL/GenBank/DDBJ whole genome shotgun (WGS) entry which is preliminary data.</text>
</comment>
<feature type="transmembrane region" description="Helical" evidence="4">
    <location>
        <begin position="204"/>
        <end position="227"/>
    </location>
</feature>
<dbReference type="Pfam" id="PF00196">
    <property type="entry name" value="GerE"/>
    <property type="match status" value="1"/>
</dbReference>
<keyword evidence="2" id="KW-0238">DNA-binding</keyword>
<reference evidence="6" key="2">
    <citation type="submission" date="2020-09" db="EMBL/GenBank/DDBJ databases">
        <authorList>
            <person name="Sun Q."/>
            <person name="Zhou Y."/>
        </authorList>
    </citation>
    <scope>NUCLEOTIDE SEQUENCE</scope>
    <source>
        <strain evidence="6">CGMCC 1.10749</strain>
    </source>
</reference>
<feature type="transmembrane region" description="Helical" evidence="4">
    <location>
        <begin position="65"/>
        <end position="87"/>
    </location>
</feature>
<accession>A0A8H9KVJ7</accession>
<evidence type="ECO:0000256" key="1">
    <source>
        <dbReference type="ARBA" id="ARBA00023015"/>
    </source>
</evidence>
<feature type="transmembrane region" description="Helical" evidence="4">
    <location>
        <begin position="169"/>
        <end position="192"/>
    </location>
</feature>
<dbReference type="SUPFAM" id="SSF46894">
    <property type="entry name" value="C-terminal effector domain of the bipartite response regulators"/>
    <property type="match status" value="1"/>
</dbReference>
<dbReference type="PRINTS" id="PR00038">
    <property type="entry name" value="HTHLUXR"/>
</dbReference>
<evidence type="ECO:0000256" key="2">
    <source>
        <dbReference type="ARBA" id="ARBA00023125"/>
    </source>
</evidence>